<dbReference type="EMBL" id="VBQZ03000145">
    <property type="protein sequence ID" value="MXQ95781.1"/>
    <property type="molecule type" value="Genomic_DNA"/>
</dbReference>
<evidence type="ECO:0000256" key="11">
    <source>
        <dbReference type="ARBA" id="ARBA00023015"/>
    </source>
</evidence>
<dbReference type="InterPro" id="IPR036236">
    <property type="entry name" value="Znf_C2H2_sf"/>
</dbReference>
<evidence type="ECO:0000256" key="7">
    <source>
        <dbReference type="ARBA" id="ARBA00022737"/>
    </source>
</evidence>
<dbReference type="InterPro" id="IPR013087">
    <property type="entry name" value="Znf_C2H2_type"/>
</dbReference>
<evidence type="ECO:0000256" key="12">
    <source>
        <dbReference type="ARBA" id="ARBA00023125"/>
    </source>
</evidence>
<name>A0A6B0S2T7_9CETA</name>
<dbReference type="GO" id="GO:0008270">
    <property type="term" value="F:zinc ion binding"/>
    <property type="evidence" value="ECO:0007669"/>
    <property type="project" value="UniProtKB-KW"/>
</dbReference>
<keyword evidence="8 15" id="KW-0863">Zinc-finger</keyword>
<dbReference type="SUPFAM" id="SSF57667">
    <property type="entry name" value="beta-beta-alpha zinc fingers"/>
    <property type="match status" value="2"/>
</dbReference>
<feature type="domain" description="C2H2-type" evidence="17">
    <location>
        <begin position="81"/>
        <end position="109"/>
    </location>
</feature>
<feature type="region of interest" description="Disordered" evidence="16">
    <location>
        <begin position="346"/>
        <end position="365"/>
    </location>
</feature>
<comment type="caution">
    <text evidence="18">The sequence shown here is derived from an EMBL/GenBank/DDBJ whole genome shotgun (WGS) entry which is preliminary data.</text>
</comment>
<sequence>MLLPNQCSYASHQRIHQHKSPYTCPECGAICRSVHFQTHVTKNCLHYTRRVGFRCVHCNVVYSDVAALKSHIQGSHCEVFYKCPICPMAFKSAPSTHSHAYTQHPGIKIGEPKIIYKCSMCDTVFTLQTLLYRHFDQHIENQKVSVFKCPDCSLLYAQKQLMMDHIKSMHGTLKSIEGPPNLGINLPLSIKPTTQNSTNQNKEDTRSLNGKEKLEKKSPSPVKKSLEPKKVASPGWTCWECGRLFTQRDVYISHVRKEHGKHRCRCSRGGGKKKLKDHMPLYSGCDVQHIPLARTSHVARRTGSVVVTVPWWGVGDRRTIKLQGLWGPVGEICTYLSWAGRFGQMPGDHPHGDGKDALRTQSGTK</sequence>
<keyword evidence="11" id="KW-0805">Transcription regulation</keyword>
<evidence type="ECO:0000256" key="16">
    <source>
        <dbReference type="SAM" id="MobiDB-lite"/>
    </source>
</evidence>
<evidence type="ECO:0000256" key="3">
    <source>
        <dbReference type="ARBA" id="ARBA00006991"/>
    </source>
</evidence>
<dbReference type="Pfam" id="PF00096">
    <property type="entry name" value="zf-C2H2"/>
    <property type="match status" value="1"/>
</dbReference>
<evidence type="ECO:0000259" key="17">
    <source>
        <dbReference type="PROSITE" id="PS50157"/>
    </source>
</evidence>
<keyword evidence="4" id="KW-1017">Isopeptide bond</keyword>
<feature type="domain" description="C2H2-type" evidence="17">
    <location>
        <begin position="147"/>
        <end position="175"/>
    </location>
</feature>
<keyword evidence="9" id="KW-0862">Zinc</keyword>
<dbReference type="AlphaFoldDB" id="A0A6B0S2T7"/>
<evidence type="ECO:0000313" key="18">
    <source>
        <dbReference type="EMBL" id="MXQ95781.1"/>
    </source>
</evidence>
<evidence type="ECO:0000256" key="9">
    <source>
        <dbReference type="ARBA" id="ARBA00022833"/>
    </source>
</evidence>
<evidence type="ECO:0000256" key="4">
    <source>
        <dbReference type="ARBA" id="ARBA00022499"/>
    </source>
</evidence>
<keyword evidence="12" id="KW-0238">DNA-binding</keyword>
<dbReference type="SMART" id="SM00355">
    <property type="entry name" value="ZnF_C2H2"/>
    <property type="match status" value="6"/>
</dbReference>
<dbReference type="Proteomes" id="UP000322234">
    <property type="component" value="Unassembled WGS sequence"/>
</dbReference>
<reference evidence="18" key="1">
    <citation type="submission" date="2019-10" db="EMBL/GenBank/DDBJ databases">
        <title>The sequence and de novo assembly of the wild yak genome.</title>
        <authorList>
            <person name="Liu Y."/>
        </authorList>
    </citation>
    <scope>NUCLEOTIDE SEQUENCE [LARGE SCALE GENOMIC DNA]</scope>
    <source>
        <strain evidence="18">WY2019</strain>
    </source>
</reference>
<keyword evidence="14" id="KW-0539">Nucleus</keyword>
<keyword evidence="6" id="KW-0479">Metal-binding</keyword>
<comment type="similarity">
    <text evidence="3">Belongs to the krueppel C2H2-type zinc-finger protein family.</text>
</comment>
<dbReference type="GO" id="GO:0003677">
    <property type="term" value="F:DNA binding"/>
    <property type="evidence" value="ECO:0007669"/>
    <property type="project" value="UniProtKB-KW"/>
</dbReference>
<protein>
    <recommendedName>
        <fullName evidence="17">C2H2-type domain-containing protein</fullName>
    </recommendedName>
</protein>
<evidence type="ECO:0000256" key="10">
    <source>
        <dbReference type="ARBA" id="ARBA00022843"/>
    </source>
</evidence>
<feature type="compositionally biased region" description="Polar residues" evidence="16">
    <location>
        <begin position="191"/>
        <end position="200"/>
    </location>
</feature>
<dbReference type="PROSITE" id="PS00028">
    <property type="entry name" value="ZINC_FINGER_C2H2_1"/>
    <property type="match status" value="5"/>
</dbReference>
<feature type="domain" description="C2H2-type" evidence="17">
    <location>
        <begin position="116"/>
        <end position="143"/>
    </location>
</feature>
<dbReference type="GO" id="GO:0005634">
    <property type="term" value="C:nucleus"/>
    <property type="evidence" value="ECO:0007669"/>
    <property type="project" value="UniProtKB-SubCell"/>
</dbReference>
<evidence type="ECO:0000256" key="13">
    <source>
        <dbReference type="ARBA" id="ARBA00023163"/>
    </source>
</evidence>
<gene>
    <name evidence="18" type="ORF">E5288_WYG021668</name>
</gene>
<dbReference type="Gene3D" id="3.30.160.60">
    <property type="entry name" value="Classic Zinc Finger"/>
    <property type="match status" value="2"/>
</dbReference>
<organism evidence="18 19">
    <name type="scientific">Bos mutus</name>
    <name type="common">wild yak</name>
    <dbReference type="NCBI Taxonomy" id="72004"/>
    <lineage>
        <taxon>Eukaryota</taxon>
        <taxon>Metazoa</taxon>
        <taxon>Chordata</taxon>
        <taxon>Craniata</taxon>
        <taxon>Vertebrata</taxon>
        <taxon>Euteleostomi</taxon>
        <taxon>Mammalia</taxon>
        <taxon>Eutheria</taxon>
        <taxon>Laurasiatheria</taxon>
        <taxon>Artiodactyla</taxon>
        <taxon>Ruminantia</taxon>
        <taxon>Pecora</taxon>
        <taxon>Bovidae</taxon>
        <taxon>Bovinae</taxon>
        <taxon>Bos</taxon>
    </lineage>
</organism>
<evidence type="ECO:0000313" key="19">
    <source>
        <dbReference type="Proteomes" id="UP000322234"/>
    </source>
</evidence>
<proteinExistence type="inferred from homology"/>
<evidence type="ECO:0000256" key="6">
    <source>
        <dbReference type="ARBA" id="ARBA00022723"/>
    </source>
</evidence>
<feature type="domain" description="C2H2-type" evidence="17">
    <location>
        <begin position="236"/>
        <end position="264"/>
    </location>
</feature>
<keyword evidence="19" id="KW-1185">Reference proteome</keyword>
<dbReference type="PANTHER" id="PTHR47222:SF3">
    <property type="entry name" value="ZINC FINGER PROTEIN 532"/>
    <property type="match status" value="1"/>
</dbReference>
<dbReference type="InterPro" id="IPR045914">
    <property type="entry name" value="Zn532-like"/>
</dbReference>
<dbReference type="PANTHER" id="PTHR47222">
    <property type="entry name" value="ZINC FINGER PROTEIN 532-RELATED"/>
    <property type="match status" value="1"/>
</dbReference>
<dbReference type="PROSITE" id="PS50157">
    <property type="entry name" value="ZINC_FINGER_C2H2_2"/>
    <property type="match status" value="4"/>
</dbReference>
<evidence type="ECO:0000256" key="14">
    <source>
        <dbReference type="ARBA" id="ARBA00023242"/>
    </source>
</evidence>
<evidence type="ECO:0000256" key="8">
    <source>
        <dbReference type="ARBA" id="ARBA00022771"/>
    </source>
</evidence>
<evidence type="ECO:0000256" key="2">
    <source>
        <dbReference type="ARBA" id="ARBA00004123"/>
    </source>
</evidence>
<evidence type="ECO:0000256" key="5">
    <source>
        <dbReference type="ARBA" id="ARBA00022553"/>
    </source>
</evidence>
<evidence type="ECO:0000256" key="15">
    <source>
        <dbReference type="PROSITE-ProRule" id="PRU00042"/>
    </source>
</evidence>
<comment type="function">
    <text evidence="1">May be involved in transcriptional regulation.</text>
</comment>
<feature type="compositionally biased region" description="Basic and acidic residues" evidence="16">
    <location>
        <begin position="201"/>
        <end position="228"/>
    </location>
</feature>
<feature type="compositionally biased region" description="Basic and acidic residues" evidence="16">
    <location>
        <begin position="348"/>
        <end position="358"/>
    </location>
</feature>
<keyword evidence="10" id="KW-0832">Ubl conjugation</keyword>
<comment type="subcellular location">
    <subcellularLocation>
        <location evidence="2">Nucleus</location>
    </subcellularLocation>
</comment>
<feature type="region of interest" description="Disordered" evidence="16">
    <location>
        <begin position="184"/>
        <end position="228"/>
    </location>
</feature>
<keyword evidence="7" id="KW-0677">Repeat</keyword>
<keyword evidence="5" id="KW-0597">Phosphoprotein</keyword>
<evidence type="ECO:0000256" key="1">
    <source>
        <dbReference type="ARBA" id="ARBA00003767"/>
    </source>
</evidence>
<keyword evidence="13" id="KW-0804">Transcription</keyword>
<accession>A0A6B0S2T7</accession>
<dbReference type="FunFam" id="3.30.160.60:FF:000797">
    <property type="entry name" value="zinc finger protein 592 isoform X1"/>
    <property type="match status" value="1"/>
</dbReference>